<dbReference type="InParanoid" id="A0A0C3CWV1"/>
<dbReference type="InterPro" id="IPR029062">
    <property type="entry name" value="Class_I_gatase-like"/>
</dbReference>
<gene>
    <name evidence="2" type="ORF">OIDMADRAFT_193211</name>
</gene>
<dbReference type="InterPro" id="IPR052158">
    <property type="entry name" value="INH-QAR"/>
</dbReference>
<dbReference type="Gene3D" id="3.40.50.880">
    <property type="match status" value="1"/>
</dbReference>
<keyword evidence="3" id="KW-1185">Reference proteome</keyword>
<reference evidence="2 3" key="1">
    <citation type="submission" date="2014-04" db="EMBL/GenBank/DDBJ databases">
        <authorList>
            <consortium name="DOE Joint Genome Institute"/>
            <person name="Kuo A."/>
            <person name="Martino E."/>
            <person name="Perotto S."/>
            <person name="Kohler A."/>
            <person name="Nagy L.G."/>
            <person name="Floudas D."/>
            <person name="Copeland A."/>
            <person name="Barry K.W."/>
            <person name="Cichocki N."/>
            <person name="Veneault-Fourrey C."/>
            <person name="LaButti K."/>
            <person name="Lindquist E.A."/>
            <person name="Lipzen A."/>
            <person name="Lundell T."/>
            <person name="Morin E."/>
            <person name="Murat C."/>
            <person name="Sun H."/>
            <person name="Tunlid A."/>
            <person name="Henrissat B."/>
            <person name="Grigoriev I.V."/>
            <person name="Hibbett D.S."/>
            <person name="Martin F."/>
            <person name="Nordberg H.P."/>
            <person name="Cantor M.N."/>
            <person name="Hua S.X."/>
        </authorList>
    </citation>
    <scope>NUCLEOTIDE SEQUENCE [LARGE SCALE GENOMIC DNA]</scope>
    <source>
        <strain evidence="2 3">Zn</strain>
    </source>
</reference>
<name>A0A0C3CWV1_OIDMZ</name>
<dbReference type="AlphaFoldDB" id="A0A0C3CWV1"/>
<dbReference type="Pfam" id="PF01965">
    <property type="entry name" value="DJ-1_PfpI"/>
    <property type="match status" value="1"/>
</dbReference>
<dbReference type="STRING" id="913774.A0A0C3CWV1"/>
<dbReference type="InterPro" id="IPR002818">
    <property type="entry name" value="DJ-1/PfpI"/>
</dbReference>
<dbReference type="PANTHER" id="PTHR43130:SF3">
    <property type="entry name" value="HTH-TYPE TRANSCRIPTIONAL REGULATOR RV1931C"/>
    <property type="match status" value="1"/>
</dbReference>
<evidence type="ECO:0000259" key="1">
    <source>
        <dbReference type="Pfam" id="PF01965"/>
    </source>
</evidence>
<dbReference type="HOGENOM" id="CLU_000445_44_1_1"/>
<accession>A0A0C3CWV1</accession>
<dbReference type="OrthoDB" id="543156at2759"/>
<dbReference type="SUPFAM" id="SSF52317">
    <property type="entry name" value="Class I glutamine amidotransferase-like"/>
    <property type="match status" value="1"/>
</dbReference>
<dbReference type="PANTHER" id="PTHR43130">
    <property type="entry name" value="ARAC-FAMILY TRANSCRIPTIONAL REGULATOR"/>
    <property type="match status" value="1"/>
</dbReference>
<dbReference type="Proteomes" id="UP000054321">
    <property type="component" value="Unassembled WGS sequence"/>
</dbReference>
<reference evidence="3" key="2">
    <citation type="submission" date="2015-01" db="EMBL/GenBank/DDBJ databases">
        <title>Evolutionary Origins and Diversification of the Mycorrhizal Mutualists.</title>
        <authorList>
            <consortium name="DOE Joint Genome Institute"/>
            <consortium name="Mycorrhizal Genomics Consortium"/>
            <person name="Kohler A."/>
            <person name="Kuo A."/>
            <person name="Nagy L.G."/>
            <person name="Floudas D."/>
            <person name="Copeland A."/>
            <person name="Barry K.W."/>
            <person name="Cichocki N."/>
            <person name="Veneault-Fourrey C."/>
            <person name="LaButti K."/>
            <person name="Lindquist E.A."/>
            <person name="Lipzen A."/>
            <person name="Lundell T."/>
            <person name="Morin E."/>
            <person name="Murat C."/>
            <person name="Riley R."/>
            <person name="Ohm R."/>
            <person name="Sun H."/>
            <person name="Tunlid A."/>
            <person name="Henrissat B."/>
            <person name="Grigoriev I.V."/>
            <person name="Hibbett D.S."/>
            <person name="Martin F."/>
        </authorList>
    </citation>
    <scope>NUCLEOTIDE SEQUENCE [LARGE SCALE GENOMIC DNA]</scope>
    <source>
        <strain evidence="3">Zn</strain>
    </source>
</reference>
<evidence type="ECO:0000313" key="2">
    <source>
        <dbReference type="EMBL" id="KIN03494.1"/>
    </source>
</evidence>
<sequence length="231" mass="25068">MAPQQSQVYRVALLMFDGVDVLDFAGPLEVFSHASFSVESGHGPPAFDVEFIAQSEVIPTTTKLRVLRDLSIEEATAKVDSYDILLVPGGPPDVIVPLYKSDSPELDFIRLFGNRPQLPEKKRKTIFSVCTGSLLLGSAGLLADLQATSHHMFLDELREACKLGGTPDTGIVCARYIDSGRRETGLRIICAGGVSSGLDAACHLISTEFSEEQALLVAKLTEYDWRRGIVA</sequence>
<organism evidence="2 3">
    <name type="scientific">Oidiodendron maius (strain Zn)</name>
    <dbReference type="NCBI Taxonomy" id="913774"/>
    <lineage>
        <taxon>Eukaryota</taxon>
        <taxon>Fungi</taxon>
        <taxon>Dikarya</taxon>
        <taxon>Ascomycota</taxon>
        <taxon>Pezizomycotina</taxon>
        <taxon>Leotiomycetes</taxon>
        <taxon>Leotiomycetes incertae sedis</taxon>
        <taxon>Myxotrichaceae</taxon>
        <taxon>Oidiodendron</taxon>
    </lineage>
</organism>
<evidence type="ECO:0000313" key="3">
    <source>
        <dbReference type="Proteomes" id="UP000054321"/>
    </source>
</evidence>
<proteinExistence type="predicted"/>
<dbReference type="EMBL" id="KN832873">
    <property type="protein sequence ID" value="KIN03494.1"/>
    <property type="molecule type" value="Genomic_DNA"/>
</dbReference>
<feature type="domain" description="DJ-1/PfpI" evidence="1">
    <location>
        <begin position="10"/>
        <end position="160"/>
    </location>
</feature>
<protein>
    <recommendedName>
        <fullName evidence="1">DJ-1/PfpI domain-containing protein</fullName>
    </recommendedName>
</protein>